<name>A0A7C5VH71_9DEIN</name>
<comment type="caution">
    <text evidence="1">The sequence shown here is derived from an EMBL/GenBank/DDBJ whole genome shotgun (WGS) entry which is preliminary data.</text>
</comment>
<reference evidence="1" key="1">
    <citation type="journal article" date="2020" name="mSystems">
        <title>Genome- and Community-Level Interaction Insights into Carbon Utilization and Element Cycling Functions of Hydrothermarchaeota in Hydrothermal Sediment.</title>
        <authorList>
            <person name="Zhou Z."/>
            <person name="Liu Y."/>
            <person name="Xu W."/>
            <person name="Pan J."/>
            <person name="Luo Z.H."/>
            <person name="Li M."/>
        </authorList>
    </citation>
    <scope>NUCLEOTIDE SEQUENCE [LARGE SCALE GENOMIC DNA]</scope>
    <source>
        <strain evidence="1">SpSt-1071</strain>
    </source>
</reference>
<evidence type="ECO:0000313" key="1">
    <source>
        <dbReference type="EMBL" id="HHM67451.1"/>
    </source>
</evidence>
<sequence length="242" mass="25930">MAWKLPPWLPPHGPNAPFFGALEAALPLGAPEAPWQALDLRTATGVWLDLHGELYGIPRLPKEEDEAYRARILGAFLPRNTLEAIRRALRTAYGDAEVVEFPEGYARTYWEFPVADGVLNAGADFWPDAPQDPGAARIRVFIRGRPLPPRAKDPVLEVVRSAGVLPDVVIPLRGAVLGARHTLTPWGFTGAHAGEAREADAYLAYLYLPAQLGWASRMQGVTGGVVVADGSVDAGGSARAGG</sequence>
<accession>A0A7C5VH71</accession>
<dbReference type="AlphaFoldDB" id="A0A7C5VH71"/>
<protein>
    <submittedName>
        <fullName evidence="1">Uncharacterized protein</fullName>
    </submittedName>
</protein>
<proteinExistence type="predicted"/>
<gene>
    <name evidence="1" type="ORF">ENM28_01790</name>
</gene>
<organism evidence="1">
    <name type="scientific">Thermus caliditerrae</name>
    <dbReference type="NCBI Taxonomy" id="1330700"/>
    <lineage>
        <taxon>Bacteria</taxon>
        <taxon>Thermotogati</taxon>
        <taxon>Deinococcota</taxon>
        <taxon>Deinococci</taxon>
        <taxon>Thermales</taxon>
        <taxon>Thermaceae</taxon>
        <taxon>Thermus</taxon>
    </lineage>
</organism>
<dbReference type="EMBL" id="DRXE01000067">
    <property type="protein sequence ID" value="HHM67451.1"/>
    <property type="molecule type" value="Genomic_DNA"/>
</dbReference>